<feature type="domain" description="ScoMcrA-like N-terminal head" evidence="3">
    <location>
        <begin position="18"/>
        <end position="104"/>
    </location>
</feature>
<dbReference type="Pfam" id="PF13020">
    <property type="entry name" value="NOV_C"/>
    <property type="match status" value="1"/>
</dbReference>
<accession>A0A060DPU2</accession>
<evidence type="ECO:0000313" key="4">
    <source>
        <dbReference type="EMBL" id="AIB12899.1"/>
    </source>
</evidence>
<dbReference type="InterPro" id="IPR024975">
    <property type="entry name" value="NOV_C"/>
</dbReference>
<evidence type="ECO:0008006" key="6">
    <source>
        <dbReference type="Google" id="ProtNLM"/>
    </source>
</evidence>
<feature type="region of interest" description="Disordered" evidence="1">
    <location>
        <begin position="223"/>
        <end position="243"/>
    </location>
</feature>
<gene>
    <name evidence="4" type="ORF">ABAZ39_13050</name>
</gene>
<name>A0A060DPU2_9PROT</name>
<proteinExistence type="predicted"/>
<dbReference type="Proteomes" id="UP000027186">
    <property type="component" value="Chromosome"/>
</dbReference>
<organism evidence="4 5">
    <name type="scientific">Azospirillum argentinense</name>
    <dbReference type="NCBI Taxonomy" id="2970906"/>
    <lineage>
        <taxon>Bacteria</taxon>
        <taxon>Pseudomonadati</taxon>
        <taxon>Pseudomonadota</taxon>
        <taxon>Alphaproteobacteria</taxon>
        <taxon>Rhodospirillales</taxon>
        <taxon>Azospirillaceae</taxon>
        <taxon>Azospirillum</taxon>
    </lineage>
</organism>
<reference evidence="4 5" key="1">
    <citation type="journal article" date="2014" name="Genome Announc.">
        <title>Complete Genome Sequence of the Model Rhizosphere Strain Azospirillum brasilense Az39, Successfully Applied in Agriculture.</title>
        <authorList>
            <person name="Rivera D."/>
            <person name="Revale S."/>
            <person name="Molina R."/>
            <person name="Gualpa J."/>
            <person name="Puente M."/>
            <person name="Maroniche G."/>
            <person name="Paris G."/>
            <person name="Baker D."/>
            <person name="Clavijo B."/>
            <person name="McLay K."/>
            <person name="Spaepen S."/>
            <person name="Perticari A."/>
            <person name="Vazquez M."/>
            <person name="Wisniewski-Dye F."/>
            <person name="Watkins C."/>
            <person name="Martinez-Abarca F."/>
            <person name="Vanderleyden J."/>
            <person name="Cassan F."/>
        </authorList>
    </citation>
    <scope>NUCLEOTIDE SEQUENCE [LARGE SCALE GENOMIC DNA]</scope>
    <source>
        <strain evidence="4 5">Az39</strain>
    </source>
</reference>
<dbReference type="EMBL" id="CP007793">
    <property type="protein sequence ID" value="AIB12899.1"/>
    <property type="molecule type" value="Genomic_DNA"/>
</dbReference>
<evidence type="ECO:0000259" key="2">
    <source>
        <dbReference type="Pfam" id="PF13020"/>
    </source>
</evidence>
<dbReference type="KEGG" id="abq:ABAZ39_13050"/>
<dbReference type="InterPro" id="IPR058807">
    <property type="entry name" value="ScoMcrA_N"/>
</dbReference>
<evidence type="ECO:0000256" key="1">
    <source>
        <dbReference type="SAM" id="MobiDB-lite"/>
    </source>
</evidence>
<sequence>MTDAAFAGGTSVFTKLTSPAAVKLAVAECKAMGRQAFLEHYGFRMAREYLLEDADGHYDSKAIAAVAFGYQHPEIGPLASNQCSGGKGHGHAGWALHRLGFAVAGMAANRNEWPLAEVEAAVDAYLGVLQRQDSGAPFSKKAVVQAVAAALGTRTEKAVEYKFLNISAVMASLGRPWVQGWAPLGNYQRLLEFVVRDRLTYGALGIGPEGPAGDPAEVFVPPPSPPTGGGGHVGPPTGRKTDWSERGARNAELGRLGEQFVLDLERARLLPLGKEPEWTVAVHGDGLGYDIRSCDADGKPILIEVKTTASGIGAPFYLTTRELVVSREHGPSYKLYRVFNFFGERRIYVLNGPLDAACALEPVSFRAVPSPHREDAAA</sequence>
<dbReference type="AlphaFoldDB" id="A0A060DPU2"/>
<feature type="domain" description="Protein NO VEIN C-terminal" evidence="2">
    <location>
        <begin position="257"/>
        <end position="345"/>
    </location>
</feature>
<dbReference type="RefSeq" id="WP_038529885.1">
    <property type="nucleotide sequence ID" value="NZ_CP007793.1"/>
</dbReference>
<evidence type="ECO:0000259" key="3">
    <source>
        <dbReference type="Pfam" id="PF26345"/>
    </source>
</evidence>
<evidence type="ECO:0000313" key="5">
    <source>
        <dbReference type="Proteomes" id="UP000027186"/>
    </source>
</evidence>
<dbReference type="Pfam" id="PF26345">
    <property type="entry name" value="ScoMcrA_N"/>
    <property type="match status" value="1"/>
</dbReference>
<protein>
    <recommendedName>
        <fullName evidence="6">Protein NO VEIN C-terminal domain-containing protein</fullName>
    </recommendedName>
</protein>